<gene>
    <name evidence="2" type="ORF">UCDDA912_g04318</name>
</gene>
<dbReference type="Proteomes" id="UP000034680">
    <property type="component" value="Unassembled WGS sequence"/>
</dbReference>
<dbReference type="AlphaFoldDB" id="A0A0G2I7A0"/>
<keyword evidence="3" id="KW-1185">Reference proteome</keyword>
<reference evidence="2 3" key="2">
    <citation type="submission" date="2015-05" db="EMBL/GenBank/DDBJ databases">
        <authorList>
            <person name="Morales-Cruz A."/>
            <person name="Amrine K.C."/>
            <person name="Cantu D."/>
        </authorList>
    </citation>
    <scope>NUCLEOTIDE SEQUENCE [LARGE SCALE GENOMIC DNA]</scope>
    <source>
        <strain evidence="2">DA912</strain>
    </source>
</reference>
<name>A0A0G2I7A0_9PEZI</name>
<evidence type="ECO:0008006" key="4">
    <source>
        <dbReference type="Google" id="ProtNLM"/>
    </source>
</evidence>
<sequence>MKTLAGSKRTAGTPFASPTKAAASAKRSRTQYDYYDEEDSKSPAEDQWSPDMDSGSDMSLDEDEERDSLGDKYTAGLRGPRSDRDLLDTEAADIHKEPIHLPPAASVPCGRGSTNTKTKGCIGCDCSKWGKQCNASGCGCQGGAACRNPFRKLDLSALFGQEPVALHPCFTTWVAKQTKAKLERTNTQSLFDLVLESAFMLDEYQDNVTEPYLEWRTRWDTLTAAERDSGAAGLALKQELLRWGLTSRNLQSIYFSFCRKDGDVDGSAESEFNELSDNDSNYWWMTST</sequence>
<proteinExistence type="predicted"/>
<dbReference type="EMBL" id="LCUC01000147">
    <property type="protein sequence ID" value="KKY35710.1"/>
    <property type="molecule type" value="Genomic_DNA"/>
</dbReference>
<reference evidence="2 3" key="1">
    <citation type="submission" date="2015-05" db="EMBL/GenBank/DDBJ databases">
        <title>Distinctive expansion of gene families associated with plant cell wall degradation and secondary metabolism in the genomes of grapevine trunk pathogens.</title>
        <authorList>
            <person name="Lawrence D.P."/>
            <person name="Travadon R."/>
            <person name="Rolshausen P.E."/>
            <person name="Baumgartner K."/>
        </authorList>
    </citation>
    <scope>NUCLEOTIDE SEQUENCE [LARGE SCALE GENOMIC DNA]</scope>
    <source>
        <strain evidence="2">DA912</strain>
    </source>
</reference>
<evidence type="ECO:0000313" key="2">
    <source>
        <dbReference type="EMBL" id="KKY35710.1"/>
    </source>
</evidence>
<protein>
    <recommendedName>
        <fullName evidence="4">Tesmin/TSO1-like CXC domain-containing protein</fullName>
    </recommendedName>
</protein>
<feature type="region of interest" description="Disordered" evidence="1">
    <location>
        <begin position="1"/>
        <end position="85"/>
    </location>
</feature>
<organism evidence="2 3">
    <name type="scientific">Diaporthe ampelina</name>
    <dbReference type="NCBI Taxonomy" id="1214573"/>
    <lineage>
        <taxon>Eukaryota</taxon>
        <taxon>Fungi</taxon>
        <taxon>Dikarya</taxon>
        <taxon>Ascomycota</taxon>
        <taxon>Pezizomycotina</taxon>
        <taxon>Sordariomycetes</taxon>
        <taxon>Sordariomycetidae</taxon>
        <taxon>Diaporthales</taxon>
        <taxon>Diaporthaceae</taxon>
        <taxon>Diaporthe</taxon>
    </lineage>
</organism>
<evidence type="ECO:0000313" key="3">
    <source>
        <dbReference type="Proteomes" id="UP000034680"/>
    </source>
</evidence>
<dbReference type="OrthoDB" id="10012048at2759"/>
<comment type="caution">
    <text evidence="2">The sequence shown here is derived from an EMBL/GenBank/DDBJ whole genome shotgun (WGS) entry which is preliminary data.</text>
</comment>
<evidence type="ECO:0000256" key="1">
    <source>
        <dbReference type="SAM" id="MobiDB-lite"/>
    </source>
</evidence>
<accession>A0A0G2I7A0</accession>
<dbReference type="STRING" id="1214573.A0A0G2I7A0"/>